<keyword evidence="8" id="KW-1185">Reference proteome</keyword>
<accession>A0ABY6Z5W3</accession>
<evidence type="ECO:0000256" key="5">
    <source>
        <dbReference type="HAMAP-Rule" id="MF_01256"/>
    </source>
</evidence>
<comment type="subunit">
    <text evidence="5">Homodimer.</text>
</comment>
<dbReference type="GO" id="GO:0016787">
    <property type="term" value="F:hydrolase activity"/>
    <property type="evidence" value="ECO:0007669"/>
    <property type="project" value="UniProtKB-KW"/>
</dbReference>
<feature type="binding site" evidence="5">
    <location>
        <position position="161"/>
    </location>
    <ligand>
        <name>Zn(2+)</name>
        <dbReference type="ChEBI" id="CHEBI:29105"/>
    </ligand>
</feature>
<proteinExistence type="inferred from homology"/>
<dbReference type="HAMAP" id="MF_01256">
    <property type="entry name" value="YfiT_hydrol"/>
    <property type="match status" value="1"/>
</dbReference>
<keyword evidence="4 5" id="KW-0862">Zinc</keyword>
<dbReference type="Gene3D" id="1.20.120.450">
    <property type="entry name" value="dinb family like domain"/>
    <property type="match status" value="1"/>
</dbReference>
<dbReference type="Proteomes" id="UP001164803">
    <property type="component" value="Chromosome"/>
</dbReference>
<evidence type="ECO:0000256" key="4">
    <source>
        <dbReference type="ARBA" id="ARBA00022833"/>
    </source>
</evidence>
<feature type="domain" description="DinB-like" evidence="6">
    <location>
        <begin position="29"/>
        <end position="165"/>
    </location>
</feature>
<dbReference type="InterPro" id="IPR034660">
    <property type="entry name" value="DinB/YfiT-like"/>
</dbReference>
<evidence type="ECO:0000256" key="1">
    <source>
        <dbReference type="ARBA" id="ARBA00022490"/>
    </source>
</evidence>
<evidence type="ECO:0000259" key="6">
    <source>
        <dbReference type="Pfam" id="PF12867"/>
    </source>
</evidence>
<feature type="binding site" evidence="5">
    <location>
        <position position="65"/>
    </location>
    <ligand>
        <name>Zn(2+)</name>
        <dbReference type="ChEBI" id="CHEBI:29105"/>
    </ligand>
</feature>
<comment type="cofactor">
    <cofactor evidence="5">
        <name>Zn(2+)</name>
        <dbReference type="ChEBI" id="CHEBI:29105"/>
    </cofactor>
    <text evidence="5">Binds 1 zinc ion per subunit.</text>
</comment>
<protein>
    <recommendedName>
        <fullName evidence="5">Putative metal-dependent hydrolase NZD86_06615</fullName>
        <ecNumber evidence="5">3.-.-.-</ecNumber>
    </recommendedName>
</protein>
<gene>
    <name evidence="7" type="ORF">NZD86_06615</name>
</gene>
<dbReference type="NCBIfam" id="NF009807">
    <property type="entry name" value="PRK13291.1"/>
    <property type="match status" value="1"/>
</dbReference>
<evidence type="ECO:0000256" key="3">
    <source>
        <dbReference type="ARBA" id="ARBA00022801"/>
    </source>
</evidence>
<evidence type="ECO:0000313" key="7">
    <source>
        <dbReference type="EMBL" id="WAH38154.1"/>
    </source>
</evidence>
<evidence type="ECO:0000256" key="2">
    <source>
        <dbReference type="ARBA" id="ARBA00022723"/>
    </source>
</evidence>
<organism evidence="7 8">
    <name type="scientific">Alicyclobacillus dauci</name>
    <dbReference type="NCBI Taxonomy" id="1475485"/>
    <lineage>
        <taxon>Bacteria</taxon>
        <taxon>Bacillati</taxon>
        <taxon>Bacillota</taxon>
        <taxon>Bacilli</taxon>
        <taxon>Bacillales</taxon>
        <taxon>Alicyclobacillaceae</taxon>
        <taxon>Alicyclobacillus</taxon>
    </lineage>
</organism>
<keyword evidence="2 5" id="KW-0479">Metal-binding</keyword>
<dbReference type="SUPFAM" id="SSF109854">
    <property type="entry name" value="DinB/YfiT-like putative metalloenzymes"/>
    <property type="match status" value="1"/>
</dbReference>
<dbReference type="Pfam" id="PF12867">
    <property type="entry name" value="DinB_2"/>
    <property type="match status" value="1"/>
</dbReference>
<sequence>MDTLRYPIGRFEEKTQVTSEDIGSWIRQIADAPEELREAVKGLTTDQMNLPYRPDGWRLREVVHHLADAHMNAYIRFKLALTETNPVIKPFQENLWVLLSDYDKVPAETSLTLLDALHARWAALLQSMELTDFNRTFVHPETGQAPLARTLQLYAWHGRHHIAHITSFRERMGW</sequence>
<comment type="similarity">
    <text evidence="5">Belongs to the metal hydrolase YfiT family.</text>
</comment>
<dbReference type="EMBL" id="CP104064">
    <property type="protein sequence ID" value="WAH38154.1"/>
    <property type="molecule type" value="Genomic_DNA"/>
</dbReference>
<comment type="function">
    <text evidence="5">Possible metal-dependent hydrolase.</text>
</comment>
<dbReference type="InterPro" id="IPR024775">
    <property type="entry name" value="DinB-like"/>
</dbReference>
<dbReference type="RefSeq" id="WP_268045713.1">
    <property type="nucleotide sequence ID" value="NZ_CP104064.1"/>
</dbReference>
<name>A0ABY6Z5W3_9BACL</name>
<evidence type="ECO:0000313" key="8">
    <source>
        <dbReference type="Proteomes" id="UP001164803"/>
    </source>
</evidence>
<feature type="binding site" evidence="5">
    <location>
        <position position="157"/>
    </location>
    <ligand>
        <name>Zn(2+)</name>
        <dbReference type="ChEBI" id="CHEBI:29105"/>
    </ligand>
</feature>
<keyword evidence="1 5" id="KW-0963">Cytoplasm</keyword>
<reference evidence="7" key="1">
    <citation type="submission" date="2022-08" db="EMBL/GenBank/DDBJ databases">
        <title>Alicyclobacillus dauci DSM2870, complete genome.</title>
        <authorList>
            <person name="Wang Q."/>
            <person name="Cai R."/>
            <person name="Wang Z."/>
        </authorList>
    </citation>
    <scope>NUCLEOTIDE SEQUENCE</scope>
    <source>
        <strain evidence="7">DSM 28700</strain>
    </source>
</reference>
<keyword evidence="3 5" id="KW-0378">Hydrolase</keyword>
<dbReference type="InterPro" id="IPR023774">
    <property type="entry name" value="Put_metal_dep_hydrolase_YfiT"/>
</dbReference>
<comment type="subcellular location">
    <subcellularLocation>
        <location evidence="5">Cytoplasm</location>
    </subcellularLocation>
</comment>
<dbReference type="EC" id="3.-.-.-" evidence="5"/>